<dbReference type="AlphaFoldDB" id="Q7SAU8"/>
<evidence type="ECO:0000313" key="2">
    <source>
        <dbReference type="Proteomes" id="UP000001805"/>
    </source>
</evidence>
<protein>
    <submittedName>
        <fullName evidence="1">Uncharacterized protein</fullName>
    </submittedName>
</protein>
<reference evidence="1 2" key="1">
    <citation type="journal article" date="2003" name="Nature">
        <title>The genome sequence of the filamentous fungus Neurospora crassa.</title>
        <authorList>
            <person name="Galagan J.E."/>
            <person name="Calvo S.E."/>
            <person name="Borkovich K.A."/>
            <person name="Selker E.U."/>
            <person name="Read N.D."/>
            <person name="Jaffe D."/>
            <person name="FitzHugh W."/>
            <person name="Ma L.J."/>
            <person name="Smirnov S."/>
            <person name="Purcell S."/>
            <person name="Rehman B."/>
            <person name="Elkins T."/>
            <person name="Engels R."/>
            <person name="Wang S."/>
            <person name="Nielsen C.B."/>
            <person name="Butler J."/>
            <person name="Endrizzi M."/>
            <person name="Qui D."/>
            <person name="Ianakiev P."/>
            <person name="Bell-Pedersen D."/>
            <person name="Nelson M.A."/>
            <person name="Werner-Washburne M."/>
            <person name="Selitrennikoff C.P."/>
            <person name="Kinsey J.A."/>
            <person name="Braun E.L."/>
            <person name="Zelter A."/>
            <person name="Schulte U."/>
            <person name="Kothe G.O."/>
            <person name="Jedd G."/>
            <person name="Mewes W."/>
            <person name="Staben C."/>
            <person name="Marcotte E."/>
            <person name="Greenberg D."/>
            <person name="Roy A."/>
            <person name="Foley K."/>
            <person name="Naylor J."/>
            <person name="Stange-Thomann N."/>
            <person name="Barrett R."/>
            <person name="Gnerre S."/>
            <person name="Kamal M."/>
            <person name="Kamvysselis M."/>
            <person name="Mauceli E."/>
            <person name="Bielke C."/>
            <person name="Rudd S."/>
            <person name="Frishman D."/>
            <person name="Krystofova S."/>
            <person name="Rasmussen C."/>
            <person name="Metzenberg R.L."/>
            <person name="Perkins D.D."/>
            <person name="Kroken S."/>
            <person name="Cogoni C."/>
            <person name="Macino G."/>
            <person name="Catcheside D."/>
            <person name="Li W."/>
            <person name="Pratt R.J."/>
            <person name="Osmani S.A."/>
            <person name="DeSouza C.P."/>
            <person name="Glass L."/>
            <person name="Orbach M.J."/>
            <person name="Berglund J.A."/>
            <person name="Voelker R."/>
            <person name="Yarden O."/>
            <person name="Plamann M."/>
            <person name="Seiler S."/>
            <person name="Dunlap J."/>
            <person name="Radford A."/>
            <person name="Aramayo R."/>
            <person name="Natvig D.O."/>
            <person name="Alex L.A."/>
            <person name="Mannhaupt G."/>
            <person name="Ebbole D.J."/>
            <person name="Freitag M."/>
            <person name="Paulsen I."/>
            <person name="Sachs M.S."/>
            <person name="Lander E.S."/>
            <person name="Nusbaum C."/>
            <person name="Birren B."/>
        </authorList>
    </citation>
    <scope>NUCLEOTIDE SEQUENCE [LARGE SCALE GENOMIC DNA]</scope>
    <source>
        <strain evidence="2">ATCC 24698 / 74-OR23-1A / CBS 708.71 / DSM 1257 / FGSC 987</strain>
    </source>
</reference>
<dbReference type="VEuPathDB" id="FungiDB:NCU07642"/>
<dbReference type="GeneID" id="3878898"/>
<name>Q7SAU8_NEUCR</name>
<dbReference type="KEGG" id="ncr:NCU07642"/>
<sequence>MLLLRARYANFPRRDNEKLVLIDELLAAMTNTAGLVDNVGNNPDENGNVKAIRNMTRERQEMLQNTTYEITGTRDNGSTVIEIGNIAEVRDASRNLVKTIIKPLKRSQSDFLDGELPVELSKPKR</sequence>
<gene>
    <name evidence="1" type="ORF">NCU07642</name>
</gene>
<dbReference type="InParanoid" id="Q7SAU8"/>
<keyword evidence="2" id="KW-1185">Reference proteome</keyword>
<proteinExistence type="predicted"/>
<dbReference type="EMBL" id="CM002239">
    <property type="protein sequence ID" value="EAA33514.3"/>
    <property type="molecule type" value="Genomic_DNA"/>
</dbReference>
<dbReference type="RefSeq" id="XP_962750.3">
    <property type="nucleotide sequence ID" value="XM_957657.3"/>
</dbReference>
<accession>Q7SAU8</accession>
<dbReference type="HOGENOM" id="CLU_2073796_0_0_1"/>
<evidence type="ECO:0000313" key="1">
    <source>
        <dbReference type="EMBL" id="EAA33514.3"/>
    </source>
</evidence>
<dbReference type="Proteomes" id="UP000001805">
    <property type="component" value="Chromosome 4, Linkage Group IV"/>
</dbReference>
<organism evidence="1 2">
    <name type="scientific">Neurospora crassa (strain ATCC 24698 / 74-OR23-1A / CBS 708.71 / DSM 1257 / FGSC 987)</name>
    <dbReference type="NCBI Taxonomy" id="367110"/>
    <lineage>
        <taxon>Eukaryota</taxon>
        <taxon>Fungi</taxon>
        <taxon>Dikarya</taxon>
        <taxon>Ascomycota</taxon>
        <taxon>Pezizomycotina</taxon>
        <taxon>Sordariomycetes</taxon>
        <taxon>Sordariomycetidae</taxon>
        <taxon>Sordariales</taxon>
        <taxon>Sordariaceae</taxon>
        <taxon>Neurospora</taxon>
    </lineage>
</organism>